<keyword evidence="2 6" id="KW-0812">Transmembrane</keyword>
<gene>
    <name evidence="7" type="ORF">GCM10022252_48360</name>
</gene>
<comment type="caution">
    <text evidence="7">The sequence shown here is derived from an EMBL/GenBank/DDBJ whole genome shotgun (WGS) entry which is preliminary data.</text>
</comment>
<feature type="region of interest" description="Disordered" evidence="5">
    <location>
        <begin position="401"/>
        <end position="425"/>
    </location>
</feature>
<evidence type="ECO:0000256" key="6">
    <source>
        <dbReference type="SAM" id="Phobius"/>
    </source>
</evidence>
<dbReference type="SUPFAM" id="SSF103473">
    <property type="entry name" value="MFS general substrate transporter"/>
    <property type="match status" value="1"/>
</dbReference>
<dbReference type="InterPro" id="IPR011701">
    <property type="entry name" value="MFS"/>
</dbReference>
<sequence length="425" mass="43215">MRHYYIPVWLKPALAFAVNGALYGSLLTRYPEIADRVGASEVTFGVVLFAAALGGMIGSVAAPLLVRKFGEVGATATAGCGYALLTISVASAPELVLLGTALFLMGFVDGLHDVSMNAFSVRIQQSTDTPIMGRVHATWSLSMAAAGVLGVTAAALGVPIVVHVAVVASAAFALQLTVLTRRYRDRSETAGPGSASANGPGAATHGSDRKRLRHVLLVLGVAALAVSYVEGPGQEWTGLLLSRGFQAETGVAASGTLAFTVGVVASRLVLDTLSRRVGVVVVSSVSSATITLAMLAGLLTAVAGGPVWWALAAIALAGLGAGPVFPLLYGAADQMSVRHGIAPATTASIVSTLARIGTISAPIIVGPLTETFGLSMVFVVIAAGGGLLLFSLPGALRVNDARSDDRPDDRPDDRGVAGGSPVRQT</sequence>
<comment type="subcellular location">
    <subcellularLocation>
        <location evidence="1">Membrane</location>
        <topology evidence="1">Multi-pass membrane protein</topology>
    </subcellularLocation>
</comment>
<feature type="transmembrane region" description="Helical" evidence="6">
    <location>
        <begin position="307"/>
        <end position="329"/>
    </location>
</feature>
<feature type="transmembrane region" description="Helical" evidence="6">
    <location>
        <begin position="341"/>
        <end position="365"/>
    </location>
</feature>
<name>A0ABP8B508_9ACTN</name>
<keyword evidence="4 6" id="KW-0472">Membrane</keyword>
<evidence type="ECO:0000256" key="4">
    <source>
        <dbReference type="ARBA" id="ARBA00023136"/>
    </source>
</evidence>
<dbReference type="EMBL" id="BAABAQ010000009">
    <property type="protein sequence ID" value="GAA4198238.1"/>
    <property type="molecule type" value="Genomic_DNA"/>
</dbReference>
<feature type="transmembrane region" description="Helical" evidence="6">
    <location>
        <begin position="160"/>
        <end position="179"/>
    </location>
</feature>
<dbReference type="Pfam" id="PF07690">
    <property type="entry name" value="MFS_1"/>
    <property type="match status" value="1"/>
</dbReference>
<keyword evidence="3 6" id="KW-1133">Transmembrane helix</keyword>
<evidence type="ECO:0000313" key="7">
    <source>
        <dbReference type="EMBL" id="GAA4198238.1"/>
    </source>
</evidence>
<feature type="compositionally biased region" description="Basic and acidic residues" evidence="5">
    <location>
        <begin position="401"/>
        <end position="415"/>
    </location>
</feature>
<evidence type="ECO:0000256" key="5">
    <source>
        <dbReference type="SAM" id="MobiDB-lite"/>
    </source>
</evidence>
<dbReference type="Proteomes" id="UP001501251">
    <property type="component" value="Unassembled WGS sequence"/>
</dbReference>
<dbReference type="PANTHER" id="PTHR23514:SF13">
    <property type="entry name" value="INNER MEMBRANE PROTEIN YBJJ"/>
    <property type="match status" value="1"/>
</dbReference>
<evidence type="ECO:0000256" key="3">
    <source>
        <dbReference type="ARBA" id="ARBA00022989"/>
    </source>
</evidence>
<proteinExistence type="predicted"/>
<keyword evidence="8" id="KW-1185">Reference proteome</keyword>
<feature type="transmembrane region" description="Helical" evidence="6">
    <location>
        <begin position="277"/>
        <end position="301"/>
    </location>
</feature>
<feature type="transmembrane region" description="Helical" evidence="6">
    <location>
        <begin position="371"/>
        <end position="392"/>
    </location>
</feature>
<evidence type="ECO:0000256" key="2">
    <source>
        <dbReference type="ARBA" id="ARBA00022692"/>
    </source>
</evidence>
<dbReference type="InterPro" id="IPR036259">
    <property type="entry name" value="MFS_trans_sf"/>
</dbReference>
<dbReference type="PANTHER" id="PTHR23514">
    <property type="entry name" value="BYPASS OF STOP CODON PROTEIN 6"/>
    <property type="match status" value="1"/>
</dbReference>
<feature type="transmembrane region" description="Helical" evidence="6">
    <location>
        <begin position="96"/>
        <end position="114"/>
    </location>
</feature>
<reference evidence="8" key="1">
    <citation type="journal article" date="2019" name="Int. J. Syst. Evol. Microbiol.">
        <title>The Global Catalogue of Microorganisms (GCM) 10K type strain sequencing project: providing services to taxonomists for standard genome sequencing and annotation.</title>
        <authorList>
            <consortium name="The Broad Institute Genomics Platform"/>
            <consortium name="The Broad Institute Genome Sequencing Center for Infectious Disease"/>
            <person name="Wu L."/>
            <person name="Ma J."/>
        </authorList>
    </citation>
    <scope>NUCLEOTIDE SEQUENCE [LARGE SCALE GENOMIC DNA]</scope>
    <source>
        <strain evidence="8">JCM 17388</strain>
    </source>
</reference>
<evidence type="ECO:0000256" key="1">
    <source>
        <dbReference type="ARBA" id="ARBA00004141"/>
    </source>
</evidence>
<dbReference type="Gene3D" id="1.20.1250.20">
    <property type="entry name" value="MFS general substrate transporter like domains"/>
    <property type="match status" value="1"/>
</dbReference>
<organism evidence="7 8">
    <name type="scientific">Streptosporangium oxazolinicum</name>
    <dbReference type="NCBI Taxonomy" id="909287"/>
    <lineage>
        <taxon>Bacteria</taxon>
        <taxon>Bacillati</taxon>
        <taxon>Actinomycetota</taxon>
        <taxon>Actinomycetes</taxon>
        <taxon>Streptosporangiales</taxon>
        <taxon>Streptosporangiaceae</taxon>
        <taxon>Streptosporangium</taxon>
    </lineage>
</organism>
<accession>A0ABP8B508</accession>
<feature type="transmembrane region" description="Helical" evidence="6">
    <location>
        <begin position="249"/>
        <end position="270"/>
    </location>
</feature>
<feature type="compositionally biased region" description="Low complexity" evidence="5">
    <location>
        <begin position="190"/>
        <end position="203"/>
    </location>
</feature>
<feature type="transmembrane region" description="Helical" evidence="6">
    <location>
        <begin position="212"/>
        <end position="229"/>
    </location>
</feature>
<feature type="transmembrane region" description="Helical" evidence="6">
    <location>
        <begin position="42"/>
        <end position="65"/>
    </location>
</feature>
<feature type="region of interest" description="Disordered" evidence="5">
    <location>
        <begin position="187"/>
        <end position="207"/>
    </location>
</feature>
<dbReference type="InterPro" id="IPR051788">
    <property type="entry name" value="MFS_Transporter"/>
</dbReference>
<protein>
    <recommendedName>
        <fullName evidence="9">MFS transporter</fullName>
    </recommendedName>
</protein>
<evidence type="ECO:0000313" key="8">
    <source>
        <dbReference type="Proteomes" id="UP001501251"/>
    </source>
</evidence>
<feature type="transmembrane region" description="Helical" evidence="6">
    <location>
        <begin position="12"/>
        <end position="30"/>
    </location>
</feature>
<evidence type="ECO:0008006" key="9">
    <source>
        <dbReference type="Google" id="ProtNLM"/>
    </source>
</evidence>